<organism evidence="3 4">
    <name type="scientific">Brasilonema octagenarum UFV-OR1</name>
    <dbReference type="NCBI Taxonomy" id="417115"/>
    <lineage>
        <taxon>Bacteria</taxon>
        <taxon>Bacillati</taxon>
        <taxon>Cyanobacteriota</taxon>
        <taxon>Cyanophyceae</taxon>
        <taxon>Nostocales</taxon>
        <taxon>Scytonemataceae</taxon>
        <taxon>Brasilonema</taxon>
        <taxon>Octagenarum group</taxon>
    </lineage>
</organism>
<dbReference type="InterPro" id="IPR005107">
    <property type="entry name" value="CO_DH_flav_C"/>
</dbReference>
<comment type="caution">
    <text evidence="3">The sequence shown here is derived from an EMBL/GenBank/DDBJ whole genome shotgun (WGS) entry which is preliminary data.</text>
</comment>
<dbReference type="EMBL" id="QMEC01000037">
    <property type="protein sequence ID" value="NMF63426.1"/>
    <property type="molecule type" value="Genomic_DNA"/>
</dbReference>
<evidence type="ECO:0000259" key="2">
    <source>
        <dbReference type="PROSITE" id="PS51387"/>
    </source>
</evidence>
<evidence type="ECO:0000313" key="3">
    <source>
        <dbReference type="EMBL" id="NMF63426.1"/>
    </source>
</evidence>
<keyword evidence="1" id="KW-0560">Oxidoreductase</keyword>
<dbReference type="InterPro" id="IPR036683">
    <property type="entry name" value="CO_DH_flav_C_dom_sf"/>
</dbReference>
<dbReference type="SMART" id="SM01092">
    <property type="entry name" value="CO_deh_flav_C"/>
    <property type="match status" value="1"/>
</dbReference>
<dbReference type="InterPro" id="IPR036318">
    <property type="entry name" value="FAD-bd_PCMH-like_sf"/>
</dbReference>
<reference evidence="3 4" key="1">
    <citation type="submission" date="2018-06" db="EMBL/GenBank/DDBJ databases">
        <title>Comparative genomics of Brasilonema spp. strains.</title>
        <authorList>
            <person name="Alvarenga D.O."/>
            <person name="Fiore M.F."/>
            <person name="Varani A.M."/>
        </authorList>
    </citation>
    <scope>NUCLEOTIDE SEQUENCE [LARGE SCALE GENOMIC DNA]</scope>
    <source>
        <strain evidence="3 4">UFV-OR1</strain>
    </source>
</reference>
<dbReference type="RefSeq" id="WP_169265017.1">
    <property type="nucleotide sequence ID" value="NZ_QMEC01000037.1"/>
</dbReference>
<keyword evidence="4" id="KW-1185">Reference proteome</keyword>
<proteinExistence type="predicted"/>
<dbReference type="SUPFAM" id="SSF55447">
    <property type="entry name" value="CO dehydrogenase flavoprotein C-terminal domain-like"/>
    <property type="match status" value="1"/>
</dbReference>
<dbReference type="PROSITE" id="PS51387">
    <property type="entry name" value="FAD_PCMH"/>
    <property type="match status" value="1"/>
</dbReference>
<dbReference type="Pfam" id="PF03450">
    <property type="entry name" value="CO_deh_flav_C"/>
    <property type="match status" value="1"/>
</dbReference>
<dbReference type="PANTHER" id="PTHR42659:SF1">
    <property type="entry name" value="OXIDOREDUCTASE"/>
    <property type="match status" value="1"/>
</dbReference>
<feature type="domain" description="FAD-binding PCMH-type" evidence="2">
    <location>
        <begin position="1"/>
        <end position="222"/>
    </location>
</feature>
<dbReference type="InterPro" id="IPR016169">
    <property type="entry name" value="FAD-bd_PCMH_sub2"/>
</dbReference>
<dbReference type="Proteomes" id="UP000762253">
    <property type="component" value="Unassembled WGS sequence"/>
</dbReference>
<dbReference type="InterPro" id="IPR002346">
    <property type="entry name" value="Mopterin_DH_FAD-bd"/>
</dbReference>
<dbReference type="InterPro" id="IPR016166">
    <property type="entry name" value="FAD-bd_PCMH"/>
</dbReference>
<evidence type="ECO:0000256" key="1">
    <source>
        <dbReference type="ARBA" id="ARBA00023002"/>
    </source>
</evidence>
<gene>
    <name evidence="3" type="ORF">DP115_11865</name>
</gene>
<protein>
    <submittedName>
        <fullName evidence="3">Xanthine dehydrogenase family protein subunit M</fullName>
    </submittedName>
</protein>
<accession>A0ABX1M6T3</accession>
<dbReference type="Pfam" id="PF00941">
    <property type="entry name" value="FAD_binding_5"/>
    <property type="match status" value="1"/>
</dbReference>
<dbReference type="Gene3D" id="3.30.390.50">
    <property type="entry name" value="CO dehydrogenase flavoprotein, C-terminal domain"/>
    <property type="match status" value="1"/>
</dbReference>
<dbReference type="Gene3D" id="3.30.43.10">
    <property type="entry name" value="Uridine Diphospho-n-acetylenolpyruvylglucosamine Reductase, domain 2"/>
    <property type="match status" value="1"/>
</dbReference>
<dbReference type="Gene3D" id="3.30.465.10">
    <property type="match status" value="2"/>
</dbReference>
<name>A0ABX1M6T3_9CYAN</name>
<dbReference type="InterPro" id="IPR051312">
    <property type="entry name" value="Diverse_Substr_Oxidored"/>
</dbReference>
<dbReference type="SUPFAM" id="SSF56176">
    <property type="entry name" value="FAD-binding/transporter-associated domain-like"/>
    <property type="match status" value="1"/>
</dbReference>
<dbReference type="InterPro" id="IPR016167">
    <property type="entry name" value="FAD-bd_PCMH_sub1"/>
</dbReference>
<evidence type="ECO:0000313" key="4">
    <source>
        <dbReference type="Proteomes" id="UP000762253"/>
    </source>
</evidence>
<dbReference type="PANTHER" id="PTHR42659">
    <property type="entry name" value="XANTHINE DEHYDROGENASE SUBUNIT C-RELATED"/>
    <property type="match status" value="1"/>
</dbReference>
<sequence length="332" mass="35896">MNPFTYVRAANSDDAIATLTREPQAMFIAGGTNILDLMKEGVHTPSQLVDIRKLPSTEIVTKDNGGIRIGATLRNSDAAYNSLVQERYPVLSEAILAGASAQLRNMATVGGNLMQRTRCSYFHDTAFACNKRQPGSGCAALEGFNRMHAVLGTSEHCIAAHPSDMCVALVALDAVVQTQGPRGERSIPITDFHLLPGETPHLETVLEHGEIITAVDLPEMPLAWRSHYLKIRDRASYAFALVSAAVVLEIDEEVIRNARIALGGVGTKPWRSLEAEQVLVGAPATQETFTAAANAAMREARPYRHNQFKIELAKRTLEEALKTVAAISGGQA</sequence>